<evidence type="ECO:0000259" key="1">
    <source>
        <dbReference type="Pfam" id="PF20172"/>
    </source>
</evidence>
<evidence type="ECO:0000313" key="2">
    <source>
        <dbReference type="EMBL" id="SDX62666.1"/>
    </source>
</evidence>
<gene>
    <name evidence="2" type="ORF">SAMN05444358_10819</name>
</gene>
<dbReference type="InterPro" id="IPR046668">
    <property type="entry name" value="DUF6538"/>
</dbReference>
<dbReference type="Proteomes" id="UP000183400">
    <property type="component" value="Unassembled WGS sequence"/>
</dbReference>
<dbReference type="EMBL" id="FNNP01000008">
    <property type="protein sequence ID" value="SDX62666.1"/>
    <property type="molecule type" value="Genomic_DNA"/>
</dbReference>
<accession>A0A1H3D8I6</accession>
<dbReference type="STRING" id="985054.SAMN05444358_10819"/>
<proteinExistence type="predicted"/>
<feature type="domain" description="DUF6538" evidence="1">
    <location>
        <begin position="2"/>
        <end position="51"/>
    </location>
</feature>
<organism evidence="2 3">
    <name type="scientific">Ruegeria halocynthiae</name>
    <dbReference type="NCBI Taxonomy" id="985054"/>
    <lineage>
        <taxon>Bacteria</taxon>
        <taxon>Pseudomonadati</taxon>
        <taxon>Pseudomonadota</taxon>
        <taxon>Alphaproteobacteria</taxon>
        <taxon>Rhodobacterales</taxon>
        <taxon>Roseobacteraceae</taxon>
        <taxon>Ruegeria</taxon>
    </lineage>
</organism>
<dbReference type="AlphaFoldDB" id="A0A1H3D8I6"/>
<name>A0A1H3D8I6_9RHOB</name>
<dbReference type="Pfam" id="PF20172">
    <property type="entry name" value="DUF6538"/>
    <property type="match status" value="1"/>
</dbReference>
<reference evidence="3" key="1">
    <citation type="submission" date="2016-10" db="EMBL/GenBank/DDBJ databases">
        <authorList>
            <person name="Varghese N."/>
            <person name="Submissions S."/>
        </authorList>
    </citation>
    <scope>NUCLEOTIDE SEQUENCE [LARGE SCALE GENOMIC DNA]</scope>
    <source>
        <strain evidence="3">DSM 27839</strain>
    </source>
</reference>
<evidence type="ECO:0000313" key="3">
    <source>
        <dbReference type="Proteomes" id="UP000183400"/>
    </source>
</evidence>
<keyword evidence="3" id="KW-1185">Reference proteome</keyword>
<sequence length="107" mass="12556">MRRGRIFYFRKRLPKKLSNQVSNLFLCLSLRTDLPLDAVKRAAALLTVLEQMEKTHVDALIKDSLTDALDKRISELVATKEDRKRAWLEEHAEALEEHAKYHRKKLD</sequence>
<protein>
    <recommendedName>
        <fullName evidence="1">DUF6538 domain-containing protein</fullName>
    </recommendedName>
</protein>